<feature type="transmembrane region" description="Helical" evidence="2">
    <location>
        <begin position="167"/>
        <end position="185"/>
    </location>
</feature>
<keyword evidence="2" id="KW-0812">Transmembrane</keyword>
<feature type="transmembrane region" description="Helical" evidence="2">
    <location>
        <begin position="272"/>
        <end position="290"/>
    </location>
</feature>
<organism evidence="3 4">
    <name type="scientific">Nocardioides immobilis</name>
    <dbReference type="NCBI Taxonomy" id="2049295"/>
    <lineage>
        <taxon>Bacteria</taxon>
        <taxon>Bacillati</taxon>
        <taxon>Actinomycetota</taxon>
        <taxon>Actinomycetes</taxon>
        <taxon>Propionibacteriales</taxon>
        <taxon>Nocardioidaceae</taxon>
        <taxon>Nocardioides</taxon>
    </lineage>
</organism>
<feature type="transmembrane region" description="Helical" evidence="2">
    <location>
        <begin position="12"/>
        <end position="29"/>
    </location>
</feature>
<evidence type="ECO:0000313" key="3">
    <source>
        <dbReference type="EMBL" id="RHW23508.1"/>
    </source>
</evidence>
<evidence type="ECO:0000313" key="4">
    <source>
        <dbReference type="Proteomes" id="UP000283644"/>
    </source>
</evidence>
<dbReference type="InterPro" id="IPR051533">
    <property type="entry name" value="WaaL-like"/>
</dbReference>
<feature type="transmembrane region" description="Helical" evidence="2">
    <location>
        <begin position="205"/>
        <end position="221"/>
    </location>
</feature>
<accession>A0A417XSR3</accession>
<feature type="region of interest" description="Disordered" evidence="1">
    <location>
        <begin position="422"/>
        <end position="447"/>
    </location>
</feature>
<protein>
    <recommendedName>
        <fullName evidence="5">O-antigen ligase domain-containing protein</fullName>
    </recommendedName>
</protein>
<dbReference type="AlphaFoldDB" id="A0A417XSR3"/>
<feature type="transmembrane region" description="Helical" evidence="2">
    <location>
        <begin position="140"/>
        <end position="160"/>
    </location>
</feature>
<evidence type="ECO:0000256" key="1">
    <source>
        <dbReference type="SAM" id="MobiDB-lite"/>
    </source>
</evidence>
<feature type="transmembrane region" description="Helical" evidence="2">
    <location>
        <begin position="113"/>
        <end position="134"/>
    </location>
</feature>
<reference evidence="3 4" key="1">
    <citation type="submission" date="2018-09" db="EMBL/GenBank/DDBJ databases">
        <title>Genome sequencing of Nocardioides immobilis CCTCC AB 2017083 for comparison to Nocardioides silvaticus.</title>
        <authorList>
            <person name="Li C."/>
            <person name="Wang G."/>
        </authorList>
    </citation>
    <scope>NUCLEOTIDE SEQUENCE [LARGE SCALE GENOMIC DNA]</scope>
    <source>
        <strain evidence="3 4">CCTCC AB 2017083</strain>
    </source>
</reference>
<dbReference type="Proteomes" id="UP000283644">
    <property type="component" value="Unassembled WGS sequence"/>
</dbReference>
<keyword evidence="2" id="KW-0472">Membrane</keyword>
<name>A0A417XSR3_9ACTN</name>
<keyword evidence="2" id="KW-1133">Transmembrane helix</keyword>
<dbReference type="PANTHER" id="PTHR37422:SF21">
    <property type="entry name" value="EXOQ-LIKE PROTEIN"/>
    <property type="match status" value="1"/>
</dbReference>
<dbReference type="RefSeq" id="WP_118928821.1">
    <property type="nucleotide sequence ID" value="NZ_QXGH01000045.1"/>
</dbReference>
<dbReference type="PANTHER" id="PTHR37422">
    <property type="entry name" value="TEICHURONIC ACID BIOSYNTHESIS PROTEIN TUAE"/>
    <property type="match status" value="1"/>
</dbReference>
<proteinExistence type="predicted"/>
<feature type="transmembrane region" description="Helical" evidence="2">
    <location>
        <begin position="381"/>
        <end position="405"/>
    </location>
</feature>
<evidence type="ECO:0000256" key="2">
    <source>
        <dbReference type="SAM" id="Phobius"/>
    </source>
</evidence>
<dbReference type="OrthoDB" id="4761096at2"/>
<feature type="transmembrane region" description="Helical" evidence="2">
    <location>
        <begin position="228"/>
        <end position="244"/>
    </location>
</feature>
<dbReference type="EMBL" id="QXGH01000045">
    <property type="protein sequence ID" value="RHW23508.1"/>
    <property type="molecule type" value="Genomic_DNA"/>
</dbReference>
<sequence>MGNDHQLLRSIAVWSIPIVLAVLLPYTLIVTADGSIAALVVVAGALVVGMLTAAFGVARTGSGVLILAFATVPWNDVVPISQFGFLELSDALFVTGFLLILTRFASLDLRLPALFTVGAFVFMAAGTLSAIVQPAPRVELGYLLDAVQGVILLMVLVTWWRASSRTVVAAAGAYIIGNAISVAAGIREGADTAGRYDGLTTHPNALGTCSALSIALLPFLWQTVSRQHRWLLIIGAVVSGYGIWLSGSRAALVCVAILTVLYPLFDRSTRAALAVAALGVPTMILVARAAEDPDESSALGRLLGGGRSEDATQERIEGSRELIVRILDNPIFGAGWADVWQAHNIYLQTAAAIGLVGAVGLLIILTAILRPLLTVPAPYRWLAYPALAAALIGTVDPAFGGRYIWAPIALALCAERLAAATGPRGEPGRHPGDEELGSAMGADRITP</sequence>
<gene>
    <name evidence="3" type="ORF">D0Z08_29270</name>
</gene>
<feature type="transmembrane region" description="Helical" evidence="2">
    <location>
        <begin position="345"/>
        <end position="369"/>
    </location>
</feature>
<comment type="caution">
    <text evidence="3">The sequence shown here is derived from an EMBL/GenBank/DDBJ whole genome shotgun (WGS) entry which is preliminary data.</text>
</comment>
<evidence type="ECO:0008006" key="5">
    <source>
        <dbReference type="Google" id="ProtNLM"/>
    </source>
</evidence>
<feature type="transmembrane region" description="Helical" evidence="2">
    <location>
        <begin position="36"/>
        <end position="58"/>
    </location>
</feature>
<keyword evidence="4" id="KW-1185">Reference proteome</keyword>
<feature type="transmembrane region" description="Helical" evidence="2">
    <location>
        <begin position="78"/>
        <end position="101"/>
    </location>
</feature>